<dbReference type="InterPro" id="IPR018060">
    <property type="entry name" value="HTH_AraC"/>
</dbReference>
<proteinExistence type="predicted"/>
<dbReference type="PANTHER" id="PTHR43130:SF3">
    <property type="entry name" value="HTH-TYPE TRANSCRIPTIONAL REGULATOR RV1931C"/>
    <property type="match status" value="1"/>
</dbReference>
<feature type="domain" description="HTH araC/xylS-type" evidence="4">
    <location>
        <begin position="242"/>
        <end position="340"/>
    </location>
</feature>
<reference evidence="5 6" key="1">
    <citation type="submission" date="2018-04" db="EMBL/GenBank/DDBJ databases">
        <title>Genomic Encyclopedia of Archaeal and Bacterial Type Strains, Phase II (KMG-II): from individual species to whole genera.</title>
        <authorList>
            <person name="Goeker M."/>
        </authorList>
    </citation>
    <scope>NUCLEOTIDE SEQUENCE [LARGE SCALE GENOMIC DNA]</scope>
    <source>
        <strain evidence="5 6">DSM 12244</strain>
    </source>
</reference>
<dbReference type="Gene3D" id="3.40.50.880">
    <property type="match status" value="1"/>
</dbReference>
<dbReference type="GO" id="GO:0003700">
    <property type="term" value="F:DNA-binding transcription factor activity"/>
    <property type="evidence" value="ECO:0007669"/>
    <property type="project" value="InterPro"/>
</dbReference>
<dbReference type="InterPro" id="IPR018062">
    <property type="entry name" value="HTH_AraC-typ_CS"/>
</dbReference>
<dbReference type="SUPFAM" id="SSF46689">
    <property type="entry name" value="Homeodomain-like"/>
    <property type="match status" value="2"/>
</dbReference>
<dbReference type="InterPro" id="IPR029062">
    <property type="entry name" value="Class_I_gatase-like"/>
</dbReference>
<dbReference type="PROSITE" id="PS00041">
    <property type="entry name" value="HTH_ARAC_FAMILY_1"/>
    <property type="match status" value="1"/>
</dbReference>
<accession>A0A2T6CA14</accession>
<sequence length="344" mass="37838">MAASVPLRQHRRDLVPAGAFTYPVRHVQPTRWFGFLLLPEFTLLAFSAALDPLRIANQLAQKPLYGWVVMSENSLPVVSSSGVDVGVHAPLADLDEDLHLFVCSGNRGPEVASDAVLSTLRRHARFGGAVGGICTGAATLARAGLLKDRQFTLHWENQPGFAEAFPDLTPTLRRFETDGGVLTCGGGAASTEMMISLIAQDYGEDFAIAVSDMCLNTADLAPAREQRSSIAKAISSRNPKVLEVMRAMYQNIEHPLSLEELAERAHVSRRQIERQFKTLLGESPAATYRNIRLDRARALLMETDLSVMQVAMASGFNSDAVFSRHFRLRFGETPYGTRRKKRAD</sequence>
<dbReference type="Proteomes" id="UP000244092">
    <property type="component" value="Unassembled WGS sequence"/>
</dbReference>
<dbReference type="AlphaFoldDB" id="A0A2T6CA14"/>
<dbReference type="InterPro" id="IPR052158">
    <property type="entry name" value="INH-QAR"/>
</dbReference>
<keyword evidence="2" id="KW-0238">DNA-binding</keyword>
<dbReference type="GO" id="GO:0043565">
    <property type="term" value="F:sequence-specific DNA binding"/>
    <property type="evidence" value="ECO:0007669"/>
    <property type="project" value="InterPro"/>
</dbReference>
<evidence type="ECO:0000256" key="1">
    <source>
        <dbReference type="ARBA" id="ARBA00023015"/>
    </source>
</evidence>
<dbReference type="Gene3D" id="1.10.10.60">
    <property type="entry name" value="Homeodomain-like"/>
    <property type="match status" value="1"/>
</dbReference>
<dbReference type="PANTHER" id="PTHR43130">
    <property type="entry name" value="ARAC-FAMILY TRANSCRIPTIONAL REGULATOR"/>
    <property type="match status" value="1"/>
</dbReference>
<name>A0A2T6CA14_9RHOB</name>
<dbReference type="Pfam" id="PF12833">
    <property type="entry name" value="HTH_18"/>
    <property type="match status" value="1"/>
</dbReference>
<protein>
    <submittedName>
        <fullName evidence="5">AraC family transcriptional regulator with amidase-like domain</fullName>
    </submittedName>
</protein>
<dbReference type="SUPFAM" id="SSF52317">
    <property type="entry name" value="Class I glutamine amidotransferase-like"/>
    <property type="match status" value="1"/>
</dbReference>
<evidence type="ECO:0000259" key="4">
    <source>
        <dbReference type="PROSITE" id="PS01124"/>
    </source>
</evidence>
<evidence type="ECO:0000256" key="2">
    <source>
        <dbReference type="ARBA" id="ARBA00023125"/>
    </source>
</evidence>
<dbReference type="InterPro" id="IPR002818">
    <property type="entry name" value="DJ-1/PfpI"/>
</dbReference>
<dbReference type="EMBL" id="QBKU01000014">
    <property type="protein sequence ID" value="PTX65152.1"/>
    <property type="molecule type" value="Genomic_DNA"/>
</dbReference>
<evidence type="ECO:0000313" key="6">
    <source>
        <dbReference type="Proteomes" id="UP000244092"/>
    </source>
</evidence>
<dbReference type="CDD" id="cd03136">
    <property type="entry name" value="GATase1_AraC_ArgR_like"/>
    <property type="match status" value="1"/>
</dbReference>
<gene>
    <name evidence="5" type="ORF">C8N31_11470</name>
</gene>
<keyword evidence="1" id="KW-0805">Transcription regulation</keyword>
<keyword evidence="3" id="KW-0804">Transcription</keyword>
<dbReference type="InterPro" id="IPR009057">
    <property type="entry name" value="Homeodomain-like_sf"/>
</dbReference>
<dbReference type="PROSITE" id="PS01124">
    <property type="entry name" value="HTH_ARAC_FAMILY_2"/>
    <property type="match status" value="1"/>
</dbReference>
<comment type="caution">
    <text evidence="5">The sequence shown here is derived from an EMBL/GenBank/DDBJ whole genome shotgun (WGS) entry which is preliminary data.</text>
</comment>
<evidence type="ECO:0000256" key="3">
    <source>
        <dbReference type="ARBA" id="ARBA00023163"/>
    </source>
</evidence>
<dbReference type="Pfam" id="PF01965">
    <property type="entry name" value="DJ-1_PfpI"/>
    <property type="match status" value="1"/>
</dbReference>
<evidence type="ECO:0000313" key="5">
    <source>
        <dbReference type="EMBL" id="PTX65152.1"/>
    </source>
</evidence>
<organism evidence="5 6">
    <name type="scientific">Sulfitobacter mediterraneus</name>
    <dbReference type="NCBI Taxonomy" id="83219"/>
    <lineage>
        <taxon>Bacteria</taxon>
        <taxon>Pseudomonadati</taxon>
        <taxon>Pseudomonadota</taxon>
        <taxon>Alphaproteobacteria</taxon>
        <taxon>Rhodobacterales</taxon>
        <taxon>Roseobacteraceae</taxon>
        <taxon>Sulfitobacter</taxon>
    </lineage>
</organism>
<dbReference type="SMART" id="SM00342">
    <property type="entry name" value="HTH_ARAC"/>
    <property type="match status" value="1"/>
</dbReference>
<dbReference type="OrthoDB" id="9793400at2"/>
<dbReference type="RefSeq" id="WP_037918572.1">
    <property type="nucleotide sequence ID" value="NZ_QBKU01000014.1"/>
</dbReference>